<reference evidence="1 2" key="1">
    <citation type="journal article" date="2022" name="Int. J. Syst. Evol. Microbiol.">
        <title>Miniphocaeibacter halophilus sp. nov., an ammonium-tolerant acetate-producing bacterium isolated from a biogas system.</title>
        <authorList>
            <person name="Schnurer A."/>
            <person name="Singh A."/>
            <person name="Bi S."/>
            <person name="Qiao W."/>
            <person name="Westerholm M."/>
        </authorList>
    </citation>
    <scope>NUCLEOTIDE SEQUENCE [LARGE SCALE GENOMIC DNA]</scope>
    <source>
        <strain evidence="1 2">AMB_01</strain>
    </source>
</reference>
<gene>
    <name evidence="1" type="ORF">JFY71_02270</name>
</gene>
<organism evidence="1 2">
    <name type="scientific">Miniphocaeibacter halophilus</name>
    <dbReference type="NCBI Taxonomy" id="2931922"/>
    <lineage>
        <taxon>Bacteria</taxon>
        <taxon>Bacillati</taxon>
        <taxon>Bacillota</taxon>
        <taxon>Tissierellia</taxon>
        <taxon>Tissierellales</taxon>
        <taxon>Peptoniphilaceae</taxon>
        <taxon>Miniphocaeibacter</taxon>
    </lineage>
</organism>
<sequence length="154" mass="17339">MKLNINNKLIDVDVRPDEFLLETLRKLGYLSVKEGCQSSSCGVCGVLLDEKIILSCTYLTLRAEGRKITTLEGVRERSQYLVDFLAEEGADQCGYCAPGLIMAVMSLENEIDNPTEEEIYHYLDGNLCRCTGYKGQIRAIKKYLDLKSTRSEVI</sequence>
<evidence type="ECO:0000313" key="1">
    <source>
        <dbReference type="EMBL" id="QQK08389.1"/>
    </source>
</evidence>
<name>A0AC61MYJ9_9FIRM</name>
<evidence type="ECO:0000313" key="2">
    <source>
        <dbReference type="Proteomes" id="UP000595814"/>
    </source>
</evidence>
<proteinExistence type="predicted"/>
<dbReference type="Proteomes" id="UP000595814">
    <property type="component" value="Chromosome"/>
</dbReference>
<keyword evidence="2" id="KW-1185">Reference proteome</keyword>
<protein>
    <submittedName>
        <fullName evidence="1">2Fe-2S iron-sulfur cluster binding domain-containing protein</fullName>
    </submittedName>
</protein>
<dbReference type="EMBL" id="CP066744">
    <property type="protein sequence ID" value="QQK08389.1"/>
    <property type="molecule type" value="Genomic_DNA"/>
</dbReference>
<accession>A0AC61MYJ9</accession>